<dbReference type="Proteomes" id="UP000796880">
    <property type="component" value="Unassembled WGS sequence"/>
</dbReference>
<gene>
    <name evidence="2" type="ORF">FNV43_RR19397</name>
</gene>
<comment type="caution">
    <text evidence="2">The sequence shown here is derived from an EMBL/GenBank/DDBJ whole genome shotgun (WGS) entry which is preliminary data.</text>
</comment>
<proteinExistence type="predicted"/>
<accession>A0A8K0DZI8</accession>
<sequence>MLRHRIDRPSSSFLHSGLYLGTQGRTRKEAALASGPIIHWHLAFTPGLTIAGDVVVDTLVLVGRWLHLAISFYDMSLSPPYSICHIVISPWSRLQKKRGLHSLIDCPLNDQNKLTAMIDAAPTEVEGRQSPHCSVEGSWPLESLHPKQKISSRRRDFYANRYSGFVMKDSSYICSLMRDFRRLGFSFISSTHPRGFQDSSPQIFPHRDIMFSQRSNIFSPFQKPNGQPPLSPSHNVPNLLKNQSVNGTQVPHWGSNGELPPFGATFQ</sequence>
<evidence type="ECO:0000313" key="3">
    <source>
        <dbReference type="Proteomes" id="UP000796880"/>
    </source>
</evidence>
<feature type="region of interest" description="Disordered" evidence="1">
    <location>
        <begin position="220"/>
        <end position="259"/>
    </location>
</feature>
<reference evidence="2" key="1">
    <citation type="submission" date="2020-03" db="EMBL/GenBank/DDBJ databases">
        <title>A high-quality chromosome-level genome assembly of a woody plant with both climbing and erect habits, Rhamnella rubrinervis.</title>
        <authorList>
            <person name="Lu Z."/>
            <person name="Yang Y."/>
            <person name="Zhu X."/>
            <person name="Sun Y."/>
        </authorList>
    </citation>
    <scope>NUCLEOTIDE SEQUENCE</scope>
    <source>
        <strain evidence="2">BYM</strain>
        <tissue evidence="2">Leaf</tissue>
    </source>
</reference>
<dbReference type="OrthoDB" id="1342812at2759"/>
<keyword evidence="3" id="KW-1185">Reference proteome</keyword>
<feature type="compositionally biased region" description="Polar residues" evidence="1">
    <location>
        <begin position="232"/>
        <end position="249"/>
    </location>
</feature>
<organism evidence="2 3">
    <name type="scientific">Rhamnella rubrinervis</name>
    <dbReference type="NCBI Taxonomy" id="2594499"/>
    <lineage>
        <taxon>Eukaryota</taxon>
        <taxon>Viridiplantae</taxon>
        <taxon>Streptophyta</taxon>
        <taxon>Embryophyta</taxon>
        <taxon>Tracheophyta</taxon>
        <taxon>Spermatophyta</taxon>
        <taxon>Magnoliopsida</taxon>
        <taxon>eudicotyledons</taxon>
        <taxon>Gunneridae</taxon>
        <taxon>Pentapetalae</taxon>
        <taxon>rosids</taxon>
        <taxon>fabids</taxon>
        <taxon>Rosales</taxon>
        <taxon>Rhamnaceae</taxon>
        <taxon>rhamnoid group</taxon>
        <taxon>Rhamneae</taxon>
        <taxon>Rhamnella</taxon>
    </lineage>
</organism>
<dbReference type="EMBL" id="VOIH02000009">
    <property type="protein sequence ID" value="KAF3436650.1"/>
    <property type="molecule type" value="Genomic_DNA"/>
</dbReference>
<dbReference type="AlphaFoldDB" id="A0A8K0DZI8"/>
<name>A0A8K0DZI8_9ROSA</name>
<evidence type="ECO:0000256" key="1">
    <source>
        <dbReference type="SAM" id="MobiDB-lite"/>
    </source>
</evidence>
<protein>
    <submittedName>
        <fullName evidence="2">Uncharacterized protein</fullName>
    </submittedName>
</protein>
<evidence type="ECO:0000313" key="2">
    <source>
        <dbReference type="EMBL" id="KAF3436650.1"/>
    </source>
</evidence>